<proteinExistence type="predicted"/>
<feature type="compositionally biased region" description="Basic and acidic residues" evidence="1">
    <location>
        <begin position="78"/>
        <end position="90"/>
    </location>
</feature>
<feature type="compositionally biased region" description="Polar residues" evidence="1">
    <location>
        <begin position="47"/>
        <end position="57"/>
    </location>
</feature>
<sequence>MANQPNNAGTSSEDSGAQRVSTTSHGQDGTSKNEAQAAAQKADDAQNNTTSTQSNMGNGDGIRGDYGDASQTNGMEGGNKDESDTRQNHN</sequence>
<evidence type="ECO:0000313" key="2">
    <source>
        <dbReference type="EMBL" id="MCB2407651.1"/>
    </source>
</evidence>
<reference evidence="2" key="1">
    <citation type="submission" date="2021-10" db="EMBL/GenBank/DDBJ databases">
        <authorList>
            <person name="Dean J.D."/>
            <person name="Kim M.K."/>
            <person name="Newey C.N."/>
            <person name="Stoker T.S."/>
            <person name="Thompson D.W."/>
            <person name="Grose J.H."/>
        </authorList>
    </citation>
    <scope>NUCLEOTIDE SEQUENCE</scope>
    <source>
        <strain evidence="2">BT178</strain>
    </source>
</reference>
<comment type="caution">
    <text evidence="2">The sequence shown here is derived from an EMBL/GenBank/DDBJ whole genome shotgun (WGS) entry which is preliminary data.</text>
</comment>
<evidence type="ECO:0000313" key="3">
    <source>
        <dbReference type="Proteomes" id="UP001165296"/>
    </source>
</evidence>
<evidence type="ECO:0000256" key="1">
    <source>
        <dbReference type="SAM" id="MobiDB-lite"/>
    </source>
</evidence>
<feature type="region of interest" description="Disordered" evidence="1">
    <location>
        <begin position="1"/>
        <end position="90"/>
    </location>
</feature>
<name>A0ABS8API1_9BACT</name>
<organism evidence="2 3">
    <name type="scientific">Hymenobacter lucidus</name>
    <dbReference type="NCBI Taxonomy" id="2880930"/>
    <lineage>
        <taxon>Bacteria</taxon>
        <taxon>Pseudomonadati</taxon>
        <taxon>Bacteroidota</taxon>
        <taxon>Cytophagia</taxon>
        <taxon>Cytophagales</taxon>
        <taxon>Hymenobacteraceae</taxon>
        <taxon>Hymenobacter</taxon>
    </lineage>
</organism>
<feature type="compositionally biased region" description="Polar residues" evidence="1">
    <location>
        <begin position="1"/>
        <end position="34"/>
    </location>
</feature>
<dbReference type="Proteomes" id="UP001165296">
    <property type="component" value="Unassembled WGS sequence"/>
</dbReference>
<keyword evidence="3" id="KW-1185">Reference proteome</keyword>
<protein>
    <submittedName>
        <fullName evidence="2">Uncharacterized protein</fullName>
    </submittedName>
</protein>
<dbReference type="RefSeq" id="WP_226173590.1">
    <property type="nucleotide sequence ID" value="NZ_JAJADR010000001.1"/>
</dbReference>
<gene>
    <name evidence="2" type="ORF">LGH74_06650</name>
</gene>
<accession>A0ABS8API1</accession>
<dbReference type="EMBL" id="JAJADR010000001">
    <property type="protein sequence ID" value="MCB2407651.1"/>
    <property type="molecule type" value="Genomic_DNA"/>
</dbReference>